<evidence type="ECO:0000313" key="1">
    <source>
        <dbReference type="EMBL" id="SFI07796.1"/>
    </source>
</evidence>
<organism evidence="1 2">
    <name type="scientific">Nocardioides psychrotolerans</name>
    <dbReference type="NCBI Taxonomy" id="1005945"/>
    <lineage>
        <taxon>Bacteria</taxon>
        <taxon>Bacillati</taxon>
        <taxon>Actinomycetota</taxon>
        <taxon>Actinomycetes</taxon>
        <taxon>Propionibacteriales</taxon>
        <taxon>Nocardioidaceae</taxon>
        <taxon>Nocardioides</taxon>
    </lineage>
</organism>
<accession>A0A1I3F9D2</accession>
<protein>
    <submittedName>
        <fullName evidence="1">Uncharacterized protein</fullName>
    </submittedName>
</protein>
<name>A0A1I3F9D2_9ACTN</name>
<dbReference type="STRING" id="1005945.SAMN05216561_104282"/>
<dbReference type="AlphaFoldDB" id="A0A1I3F9D2"/>
<dbReference type="EMBL" id="FOQG01000004">
    <property type="protein sequence ID" value="SFI07796.1"/>
    <property type="molecule type" value="Genomic_DNA"/>
</dbReference>
<evidence type="ECO:0000313" key="2">
    <source>
        <dbReference type="Proteomes" id="UP000198649"/>
    </source>
</evidence>
<dbReference type="Proteomes" id="UP000198649">
    <property type="component" value="Unassembled WGS sequence"/>
</dbReference>
<reference evidence="1 2" key="1">
    <citation type="submission" date="2016-10" db="EMBL/GenBank/DDBJ databases">
        <authorList>
            <person name="de Groot N.N."/>
        </authorList>
    </citation>
    <scope>NUCLEOTIDE SEQUENCE [LARGE SCALE GENOMIC DNA]</scope>
    <source>
        <strain evidence="1 2">CGMCC 1.11156</strain>
    </source>
</reference>
<keyword evidence="2" id="KW-1185">Reference proteome</keyword>
<proteinExistence type="predicted"/>
<gene>
    <name evidence="1" type="ORF">SAMN05216561_104282</name>
</gene>
<sequence length="30" mass="3181">MDNDKAAAAQVVVDRVTSYRESAPEGMVLG</sequence>